<reference evidence="7 8" key="1">
    <citation type="submission" date="2024-06" db="EMBL/GenBank/DDBJ databases">
        <authorList>
            <person name="Pan Q."/>
            <person name="Wen M."/>
            <person name="Jouanno E."/>
            <person name="Zahm M."/>
            <person name="Klopp C."/>
            <person name="Cabau C."/>
            <person name="Louis A."/>
            <person name="Berthelot C."/>
            <person name="Parey E."/>
            <person name="Roest Crollius H."/>
            <person name="Montfort J."/>
            <person name="Robinson-Rechavi M."/>
            <person name="Bouchez O."/>
            <person name="Lampietro C."/>
            <person name="Lopez Roques C."/>
            <person name="Donnadieu C."/>
            <person name="Postlethwait J."/>
            <person name="Bobe J."/>
            <person name="Verreycken H."/>
            <person name="Guiguen Y."/>
        </authorList>
    </citation>
    <scope>NUCLEOTIDE SEQUENCE [LARGE SCALE GENOMIC DNA]</scope>
    <source>
        <strain evidence="7">Up_M1</strain>
        <tissue evidence="7">Testis</tissue>
    </source>
</reference>
<evidence type="ECO:0000256" key="1">
    <source>
        <dbReference type="ARBA" id="ARBA00004514"/>
    </source>
</evidence>
<evidence type="ECO:0000256" key="3">
    <source>
        <dbReference type="ARBA" id="ARBA00022588"/>
    </source>
</evidence>
<dbReference type="InterPro" id="IPR001315">
    <property type="entry name" value="CARD"/>
</dbReference>
<dbReference type="PANTHER" id="PTHR46985:SF2">
    <property type="entry name" value="APOPTOSIS-ASSOCIATED SPECK-LIKE PROTEIN CONTAINING A CARD"/>
    <property type="match status" value="1"/>
</dbReference>
<dbReference type="Gene3D" id="1.10.533.10">
    <property type="entry name" value="Death Domain, Fas"/>
    <property type="match status" value="1"/>
</dbReference>
<proteinExistence type="predicted"/>
<feature type="domain" description="CARD" evidence="6">
    <location>
        <begin position="22"/>
        <end position="103"/>
    </location>
</feature>
<keyword evidence="3" id="KW-0399">Innate immunity</keyword>
<dbReference type="InterPro" id="IPR051249">
    <property type="entry name" value="NLRP_Inflammasome"/>
</dbReference>
<keyword evidence="5" id="KW-0395">Inflammatory response</keyword>
<comment type="subcellular location">
    <subcellularLocation>
        <location evidence="1">Cytoplasm</location>
        <location evidence="1">Cytosol</location>
    </subcellularLocation>
</comment>
<name>A0ABD0WL89_UMBPY</name>
<dbReference type="Proteomes" id="UP001557470">
    <property type="component" value="Unassembled WGS sequence"/>
</dbReference>
<dbReference type="PANTHER" id="PTHR46985">
    <property type="entry name" value="NACHT, LRR AND PYD DOMAINS-CONTAINING PROTEIN 1"/>
    <property type="match status" value="1"/>
</dbReference>
<dbReference type="Pfam" id="PF00619">
    <property type="entry name" value="CARD"/>
    <property type="match status" value="1"/>
</dbReference>
<dbReference type="PROSITE" id="PS50209">
    <property type="entry name" value="CARD"/>
    <property type="match status" value="1"/>
</dbReference>
<comment type="caution">
    <text evidence="7">The sequence shown here is derived from an EMBL/GenBank/DDBJ whole genome shotgun (WGS) entry which is preliminary data.</text>
</comment>
<keyword evidence="4" id="KW-0391">Immunity</keyword>
<dbReference type="GO" id="GO:0045087">
    <property type="term" value="P:innate immune response"/>
    <property type="evidence" value="ECO:0007669"/>
    <property type="project" value="UniProtKB-KW"/>
</dbReference>
<accession>A0ABD0WL89</accession>
<dbReference type="SUPFAM" id="SSF47986">
    <property type="entry name" value="DEATH domain"/>
    <property type="match status" value="1"/>
</dbReference>
<keyword evidence="8" id="KW-1185">Reference proteome</keyword>
<organism evidence="7 8">
    <name type="scientific">Umbra pygmaea</name>
    <name type="common">Eastern mudminnow</name>
    <dbReference type="NCBI Taxonomy" id="75934"/>
    <lineage>
        <taxon>Eukaryota</taxon>
        <taxon>Metazoa</taxon>
        <taxon>Chordata</taxon>
        <taxon>Craniata</taxon>
        <taxon>Vertebrata</taxon>
        <taxon>Euteleostomi</taxon>
        <taxon>Actinopterygii</taxon>
        <taxon>Neopterygii</taxon>
        <taxon>Teleostei</taxon>
        <taxon>Protacanthopterygii</taxon>
        <taxon>Esociformes</taxon>
        <taxon>Umbridae</taxon>
        <taxon>Umbra</taxon>
    </lineage>
</organism>
<evidence type="ECO:0000256" key="5">
    <source>
        <dbReference type="ARBA" id="ARBA00023198"/>
    </source>
</evidence>
<evidence type="ECO:0000313" key="7">
    <source>
        <dbReference type="EMBL" id="KAL0970763.1"/>
    </source>
</evidence>
<evidence type="ECO:0000259" key="6">
    <source>
        <dbReference type="PROSITE" id="PS50209"/>
    </source>
</evidence>
<protein>
    <recommendedName>
        <fullName evidence="6">CARD domain-containing protein</fullName>
    </recommendedName>
</protein>
<sequence length="103" mass="11992">MYFILSTVREAETRDRLYIVIVDHNRNDLIQRVTKVIPITDELLQMGLIQKEDQSTITAPKTSQDQMGKLYQVLQEGGDKTKSAFYRILLKQEPKLLKELQVL</sequence>
<dbReference type="InterPro" id="IPR011029">
    <property type="entry name" value="DEATH-like_dom_sf"/>
</dbReference>
<keyword evidence="2" id="KW-0963">Cytoplasm</keyword>
<gene>
    <name evidence="7" type="ORF">UPYG_G00247070</name>
</gene>
<dbReference type="AlphaFoldDB" id="A0ABD0WL89"/>
<dbReference type="GO" id="GO:0006954">
    <property type="term" value="P:inflammatory response"/>
    <property type="evidence" value="ECO:0007669"/>
    <property type="project" value="UniProtKB-KW"/>
</dbReference>
<evidence type="ECO:0000313" key="8">
    <source>
        <dbReference type="Proteomes" id="UP001557470"/>
    </source>
</evidence>
<evidence type="ECO:0000256" key="4">
    <source>
        <dbReference type="ARBA" id="ARBA00022859"/>
    </source>
</evidence>
<dbReference type="EMBL" id="JAGEUA010000007">
    <property type="protein sequence ID" value="KAL0970763.1"/>
    <property type="molecule type" value="Genomic_DNA"/>
</dbReference>
<evidence type="ECO:0000256" key="2">
    <source>
        <dbReference type="ARBA" id="ARBA00022490"/>
    </source>
</evidence>
<dbReference type="GO" id="GO:0005829">
    <property type="term" value="C:cytosol"/>
    <property type="evidence" value="ECO:0007669"/>
    <property type="project" value="UniProtKB-SubCell"/>
</dbReference>